<name>A0A6G7VCM4_9GAMM</name>
<dbReference type="Gene3D" id="1.10.3210.10">
    <property type="entry name" value="Hypothetical protein af1432"/>
    <property type="match status" value="1"/>
</dbReference>
<dbReference type="AlphaFoldDB" id="A0A6G7VCM4"/>
<protein>
    <submittedName>
        <fullName evidence="2">HDOD domain-containing protein</fullName>
    </submittedName>
</protein>
<dbReference type="SUPFAM" id="SSF109604">
    <property type="entry name" value="HD-domain/PDEase-like"/>
    <property type="match status" value="1"/>
</dbReference>
<proteinExistence type="predicted"/>
<dbReference type="PROSITE" id="PS51833">
    <property type="entry name" value="HDOD"/>
    <property type="match status" value="1"/>
</dbReference>
<organism evidence="2 3">
    <name type="scientific">Caldichromatium japonicum</name>
    <dbReference type="NCBI Taxonomy" id="2699430"/>
    <lineage>
        <taxon>Bacteria</taxon>
        <taxon>Pseudomonadati</taxon>
        <taxon>Pseudomonadota</taxon>
        <taxon>Gammaproteobacteria</taxon>
        <taxon>Chromatiales</taxon>
        <taxon>Chromatiaceae</taxon>
        <taxon>Caldichromatium</taxon>
    </lineage>
</organism>
<accession>A0A6G7VCM4</accession>
<dbReference type="KEGG" id="cjap:GWK36_06585"/>
<dbReference type="EMBL" id="CP048029">
    <property type="protein sequence ID" value="QIK37702.1"/>
    <property type="molecule type" value="Genomic_DNA"/>
</dbReference>
<dbReference type="PANTHER" id="PTHR33525:SF3">
    <property type="entry name" value="RIBONUCLEASE Y"/>
    <property type="match status" value="1"/>
</dbReference>
<dbReference type="InterPro" id="IPR013976">
    <property type="entry name" value="HDOD"/>
</dbReference>
<dbReference type="Pfam" id="PF08668">
    <property type="entry name" value="HDOD"/>
    <property type="match status" value="1"/>
</dbReference>
<keyword evidence="3" id="KW-1185">Reference proteome</keyword>
<evidence type="ECO:0000259" key="1">
    <source>
        <dbReference type="PROSITE" id="PS51833"/>
    </source>
</evidence>
<dbReference type="RefSeq" id="WP_166270465.1">
    <property type="nucleotide sequence ID" value="NZ_CP048029.1"/>
</dbReference>
<evidence type="ECO:0000313" key="3">
    <source>
        <dbReference type="Proteomes" id="UP000502699"/>
    </source>
</evidence>
<feature type="domain" description="HDOD" evidence="1">
    <location>
        <begin position="148"/>
        <end position="334"/>
    </location>
</feature>
<dbReference type="PANTHER" id="PTHR33525">
    <property type="match status" value="1"/>
</dbReference>
<evidence type="ECO:0000313" key="2">
    <source>
        <dbReference type="EMBL" id="QIK37702.1"/>
    </source>
</evidence>
<dbReference type="InterPro" id="IPR052340">
    <property type="entry name" value="RNase_Y/CdgJ"/>
</dbReference>
<dbReference type="Proteomes" id="UP000502699">
    <property type="component" value="Chromosome"/>
</dbReference>
<sequence>MIRNLPGSALDDLSPLHDLEGDQRARLAATGQLAATPAGKRLCATQEYPWLLYLISGQLCLIHQGQKTLITAGSPRARQPIFTEQHLLDQAVLTADSEILRLDRALYHSLSGWQRSGSTSVAELALSEIEGSLFSQLAQACKEGQLKLPTLPKVARAIQEAMQDPNITSARLARIVQMDPAITGALIRMANSVLYRGLQQIPDVRNAIIRLGLDVTRSTVMSLAMQQLFKTKSPIMKAHMKAAWNRSVHISALSYVIARYCPKFSPEQAMLAGLVHDVGVIPILDHVSHHGMIVDENELEAAIIKLSHLVGELVVNYWGLGPGVVEIVRHSDDWYRDEHENPDYCDIVLVARLYRLNQSESRGPLPRYDAVPAYYKLGLVFPTSDGTVDVIAEAKEELNFVIAMLKGEKT</sequence>
<gene>
    <name evidence="2" type="ORF">GWK36_06585</name>
</gene>
<reference evidence="3" key="1">
    <citation type="submission" date="2020-01" db="EMBL/GenBank/DDBJ databases">
        <title>Caldichromatium gen. nov., sp. nov., a thermophilic purple sulfur bacterium member of the family Chromatiaceae isolated from Nakabusa hot spring, Japan.</title>
        <authorList>
            <person name="Saini M.K."/>
            <person name="Hanada S."/>
            <person name="Tank M."/>
        </authorList>
    </citation>
    <scope>NUCLEOTIDE SEQUENCE [LARGE SCALE GENOMIC DNA]</scope>
    <source>
        <strain evidence="3">No.7</strain>
    </source>
</reference>